<dbReference type="EMBL" id="JANJQO010000210">
    <property type="protein sequence ID" value="KAJ2980288.1"/>
    <property type="molecule type" value="Genomic_DNA"/>
</dbReference>
<accession>A0ACC1NNA4</accession>
<reference evidence="1" key="1">
    <citation type="submission" date="2022-08" db="EMBL/GenBank/DDBJ databases">
        <title>Genome Sequence of Lecanicillium fungicola.</title>
        <authorList>
            <person name="Buettner E."/>
        </authorList>
    </citation>
    <scope>NUCLEOTIDE SEQUENCE</scope>
    <source>
        <strain evidence="1">Babe33</strain>
    </source>
</reference>
<sequence>MARRNVLQPLLAAFVLLQAVGTYASAMNPAATVVSNVTATSVLDSIVEALGGSQLIGAIHGVSYTAETIYKSRTLSQSYNLRSSAQSVAAAGKQTLSFNMSATSLQARIDRSYSYGDYWIWAKANLAPAVDMSVVVQDGESGYACFVKGQNNFAANLTTSAGCADSYLTDYLVHYSHQFALPWLLQTMLASTDHLRLYKVTEPLSQVEFIAIEHDEIGLSILVDDTTFLPYKIRSSEYHWTFGNSTSDLLLSNYTAIPISSNSVSGKVLLPHRMQTIYNSDVVLEDFKADTIQVNPVFGNDFFAPTVEAEAVSPRKTPSQSTEYPRSEVHEFFEAGMWAGPLASLTVSDVVVEYPLPGIRDIMAVYVGQRNYVQLVVNFSDGLLVTDAPAHRSHIIIEWAKNKFNKSITHVVPSHHHHDHALGVVDYAAAGATLVIPTVAKDYYSKVNGGNVKVQLYTEQSPFVLRDGNVQFRSFWRDDNPHARDWSYSVATRACPQKNDTVVAHIADVWTPQPKGSGLGNALTFDIWGARQWLDNAVRDGIPKSAVVVGAHGIQDQLSTLLDITGYRYPNITIEKFVSKSGCY</sequence>
<gene>
    <name evidence="1" type="ORF">NQ176_g2730</name>
</gene>
<evidence type="ECO:0000313" key="2">
    <source>
        <dbReference type="Proteomes" id="UP001143910"/>
    </source>
</evidence>
<dbReference type="Proteomes" id="UP001143910">
    <property type="component" value="Unassembled WGS sequence"/>
</dbReference>
<protein>
    <submittedName>
        <fullName evidence="1">Uncharacterized protein</fullName>
    </submittedName>
</protein>
<comment type="caution">
    <text evidence="1">The sequence shown here is derived from an EMBL/GenBank/DDBJ whole genome shotgun (WGS) entry which is preliminary data.</text>
</comment>
<organism evidence="1 2">
    <name type="scientific">Zarea fungicola</name>
    <dbReference type="NCBI Taxonomy" id="93591"/>
    <lineage>
        <taxon>Eukaryota</taxon>
        <taxon>Fungi</taxon>
        <taxon>Dikarya</taxon>
        <taxon>Ascomycota</taxon>
        <taxon>Pezizomycotina</taxon>
        <taxon>Sordariomycetes</taxon>
        <taxon>Hypocreomycetidae</taxon>
        <taxon>Hypocreales</taxon>
        <taxon>Cordycipitaceae</taxon>
        <taxon>Zarea</taxon>
    </lineage>
</organism>
<keyword evidence="2" id="KW-1185">Reference proteome</keyword>
<name>A0ACC1NNA4_9HYPO</name>
<proteinExistence type="predicted"/>
<evidence type="ECO:0000313" key="1">
    <source>
        <dbReference type="EMBL" id="KAJ2980288.1"/>
    </source>
</evidence>